<dbReference type="PANTHER" id="PTHR42749:SF8">
    <property type="entry name" value="HSP70 FAMILY PROTEIN (AFU_ORTHOLOGUE AFUA_3G13740)"/>
    <property type="match status" value="1"/>
</dbReference>
<feature type="compositionally biased region" description="Polar residues" evidence="1">
    <location>
        <begin position="41"/>
        <end position="54"/>
    </location>
</feature>
<dbReference type="PANTHER" id="PTHR42749">
    <property type="entry name" value="CELL SHAPE-DETERMINING PROTEIN MREB"/>
    <property type="match status" value="1"/>
</dbReference>
<dbReference type="Gene3D" id="3.90.640.10">
    <property type="entry name" value="Actin, Chain A, domain 4"/>
    <property type="match status" value="1"/>
</dbReference>
<dbReference type="CDD" id="cd10170">
    <property type="entry name" value="ASKHA_NBD_HSP70"/>
    <property type="match status" value="1"/>
</dbReference>
<evidence type="ECO:0000313" key="3">
    <source>
        <dbReference type="Proteomes" id="UP001146351"/>
    </source>
</evidence>
<comment type="caution">
    <text evidence="2">The sequence shown here is derived from an EMBL/GenBank/DDBJ whole genome shotgun (WGS) entry which is preliminary data.</text>
</comment>
<proteinExistence type="predicted"/>
<dbReference type="AlphaFoldDB" id="A0A9W9HZB7"/>
<dbReference type="EMBL" id="JAPQKO010000005">
    <property type="protein sequence ID" value="KAJ5161064.1"/>
    <property type="molecule type" value="Genomic_DNA"/>
</dbReference>
<dbReference type="SUPFAM" id="SSF53067">
    <property type="entry name" value="Actin-like ATPase domain"/>
    <property type="match status" value="2"/>
</dbReference>
<reference evidence="2" key="1">
    <citation type="submission" date="2022-11" db="EMBL/GenBank/DDBJ databases">
        <authorList>
            <person name="Petersen C."/>
        </authorList>
    </citation>
    <scope>NUCLEOTIDE SEQUENCE</scope>
    <source>
        <strain evidence="2">IBT 21917</strain>
    </source>
</reference>
<protein>
    <submittedName>
        <fullName evidence="2">Uncharacterized protein</fullName>
    </submittedName>
</protein>
<organism evidence="2 3">
    <name type="scientific">Penicillium capsulatum</name>
    <dbReference type="NCBI Taxonomy" id="69766"/>
    <lineage>
        <taxon>Eukaryota</taxon>
        <taxon>Fungi</taxon>
        <taxon>Dikarya</taxon>
        <taxon>Ascomycota</taxon>
        <taxon>Pezizomycotina</taxon>
        <taxon>Eurotiomycetes</taxon>
        <taxon>Eurotiomycetidae</taxon>
        <taxon>Eurotiales</taxon>
        <taxon>Aspergillaceae</taxon>
        <taxon>Penicillium</taxon>
    </lineage>
</organism>
<name>A0A9W9HZB7_9EURO</name>
<dbReference type="Proteomes" id="UP001146351">
    <property type="component" value="Unassembled WGS sequence"/>
</dbReference>
<keyword evidence="3" id="KW-1185">Reference proteome</keyword>
<evidence type="ECO:0000256" key="1">
    <source>
        <dbReference type="SAM" id="MobiDB-lite"/>
    </source>
</evidence>
<sequence length="672" mass="76697">MPAKPKLPISLPYGKKRPFSAIEEPPTQSITPPASDHDSNRAQPLTSPNETSSYEAEGERPSFIIGLDFGTTTTSVSYCRLKGDMQTREIRREAIRFFTGWPGSGHEQVRGDVPSESIYVSEEEYHWGYKASQAMEKLHSCEKKPRKAQRLIKLAKLLLENDDPHEENEENEMLQDVRETLRDLNKTVPDVIKDYLKGIFGYVKQCLIEQEDFNGAELVEISLSVPAKWSLETSWSLQQIVLEATASVTLGRISGLFLINEPEAASVYSLDLIIKSPDIARAETFMVCDAGGGTVDVTTYTVLKKDPFRLREAFTSHGDNCGSVLVNQAMERDLKNHLHDRSWLKKDTESIESQWRSQVLPHFERIVKPRFDITEGLEGSEHFALYGLKADAGQKYPKNKIEVSRERVYEWFKESLQRIARLIQSQIARCKQEKITVQKILLCGGYSQSKTLQHFLRDQFSDITFYGSRLENPIAFETLVARGAVYRAINKKDGPKRKTMANIGILQTEQYNPVAFQGHRDAEPSRPSVDGQAYVEDTAQWIIRKGVTMAWNEFRKEANYRNFTIHDSWVIKQDVYYNQILDKAKDHFTIEHPQNQGSRKAGRLEVDITHLKDRYPIEALGSGNDKYYQVHYHLLVKLQGRNLKIAVAYPHDKQIRGSTQICVAAFFQPGTD</sequence>
<gene>
    <name evidence="2" type="ORF">N7492_006456</name>
</gene>
<dbReference type="OrthoDB" id="2963168at2759"/>
<dbReference type="Gene3D" id="3.30.420.40">
    <property type="match status" value="2"/>
</dbReference>
<accession>A0A9W9HZB7</accession>
<reference evidence="2" key="2">
    <citation type="journal article" date="2023" name="IMA Fungus">
        <title>Comparative genomic study of the Penicillium genus elucidates a diverse pangenome and 15 lateral gene transfer events.</title>
        <authorList>
            <person name="Petersen C."/>
            <person name="Sorensen T."/>
            <person name="Nielsen M.R."/>
            <person name="Sondergaard T.E."/>
            <person name="Sorensen J.L."/>
            <person name="Fitzpatrick D.A."/>
            <person name="Frisvad J.C."/>
            <person name="Nielsen K.L."/>
        </authorList>
    </citation>
    <scope>NUCLEOTIDE SEQUENCE</scope>
    <source>
        <strain evidence="2">IBT 21917</strain>
    </source>
</reference>
<evidence type="ECO:0000313" key="2">
    <source>
        <dbReference type="EMBL" id="KAJ5161064.1"/>
    </source>
</evidence>
<feature type="region of interest" description="Disordered" evidence="1">
    <location>
        <begin position="1"/>
        <end position="57"/>
    </location>
</feature>
<dbReference type="InterPro" id="IPR043129">
    <property type="entry name" value="ATPase_NBD"/>
</dbReference>